<dbReference type="PANTHER" id="PTHR44196:SF2">
    <property type="entry name" value="SHORT-CHAIN DEHYDROGENASE-RELATED"/>
    <property type="match status" value="1"/>
</dbReference>
<gene>
    <name evidence="4" type="ORF">GO755_28980</name>
</gene>
<dbReference type="RefSeq" id="WP_157588881.1">
    <property type="nucleotide sequence ID" value="NZ_WPIN01000014.1"/>
</dbReference>
<reference evidence="4 5" key="1">
    <citation type="submission" date="2019-12" db="EMBL/GenBank/DDBJ databases">
        <title>Spirosoma sp. HMF4905 genome sequencing and assembly.</title>
        <authorList>
            <person name="Kang H."/>
            <person name="Cha I."/>
            <person name="Kim H."/>
            <person name="Joh K."/>
        </authorList>
    </citation>
    <scope>NUCLEOTIDE SEQUENCE [LARGE SCALE GENOMIC DNA]</scope>
    <source>
        <strain evidence="4 5">HMF4905</strain>
    </source>
</reference>
<keyword evidence="5" id="KW-1185">Reference proteome</keyword>
<dbReference type="GO" id="GO:0016020">
    <property type="term" value="C:membrane"/>
    <property type="evidence" value="ECO:0007669"/>
    <property type="project" value="TreeGrafter"/>
</dbReference>
<dbReference type="PRINTS" id="PR00080">
    <property type="entry name" value="SDRFAMILY"/>
</dbReference>
<comment type="similarity">
    <text evidence="1 3">Belongs to the short-chain dehydrogenases/reductases (SDR) family.</text>
</comment>
<dbReference type="PANTHER" id="PTHR44196">
    <property type="entry name" value="DEHYDROGENASE/REDUCTASE SDR FAMILY MEMBER 7B"/>
    <property type="match status" value="1"/>
</dbReference>
<accession>A0A7K1SJY0</accession>
<evidence type="ECO:0000313" key="5">
    <source>
        <dbReference type="Proteomes" id="UP000436006"/>
    </source>
</evidence>
<evidence type="ECO:0000256" key="2">
    <source>
        <dbReference type="ARBA" id="ARBA00023002"/>
    </source>
</evidence>
<sequence length="264" mass="28695">MKATLITGASGGIGEALANKLAIRKHNLVLVARNTEKLAILCQQLSKQFGIEAHYIAADLSKPEAAELIFTETQKRNLEIETLINNAGIGSGGEFSELPLKGELDMLQLNNASFVAMTHFFLPQMQKRKSGTIINVASMAAFMPVPYMAVYAASKVFVRSFTEAITEECKPHNIHVMLLCPGLTKTNFNQAAGIENEKGKALTEGANLQTPEEVADEALKGLDQKKHVVISGVSNRMAAKMTALFPNAMLAKRMAASYRRKMSV</sequence>
<keyword evidence="2" id="KW-0560">Oxidoreductase</keyword>
<evidence type="ECO:0000256" key="3">
    <source>
        <dbReference type="RuleBase" id="RU000363"/>
    </source>
</evidence>
<protein>
    <submittedName>
        <fullName evidence="4">SDR family NAD(P)-dependent oxidoreductase</fullName>
    </submittedName>
</protein>
<dbReference type="GO" id="GO:0016491">
    <property type="term" value="F:oxidoreductase activity"/>
    <property type="evidence" value="ECO:0007669"/>
    <property type="project" value="UniProtKB-KW"/>
</dbReference>
<dbReference type="PIRSF" id="PIRSF000126">
    <property type="entry name" value="11-beta-HSD1"/>
    <property type="match status" value="1"/>
</dbReference>
<dbReference type="PRINTS" id="PR00081">
    <property type="entry name" value="GDHRDH"/>
</dbReference>
<name>A0A7K1SJY0_9BACT</name>
<dbReference type="SUPFAM" id="SSF51735">
    <property type="entry name" value="NAD(P)-binding Rossmann-fold domains"/>
    <property type="match status" value="1"/>
</dbReference>
<comment type="caution">
    <text evidence="4">The sequence shown here is derived from an EMBL/GenBank/DDBJ whole genome shotgun (WGS) entry which is preliminary data.</text>
</comment>
<evidence type="ECO:0000256" key="1">
    <source>
        <dbReference type="ARBA" id="ARBA00006484"/>
    </source>
</evidence>
<dbReference type="Pfam" id="PF00106">
    <property type="entry name" value="adh_short"/>
    <property type="match status" value="1"/>
</dbReference>
<organism evidence="4 5">
    <name type="scientific">Spirosoma arboris</name>
    <dbReference type="NCBI Taxonomy" id="2682092"/>
    <lineage>
        <taxon>Bacteria</taxon>
        <taxon>Pseudomonadati</taxon>
        <taxon>Bacteroidota</taxon>
        <taxon>Cytophagia</taxon>
        <taxon>Cytophagales</taxon>
        <taxon>Cytophagaceae</taxon>
        <taxon>Spirosoma</taxon>
    </lineage>
</organism>
<dbReference type="EMBL" id="WPIN01000014">
    <property type="protein sequence ID" value="MVM34102.1"/>
    <property type="molecule type" value="Genomic_DNA"/>
</dbReference>
<dbReference type="AlphaFoldDB" id="A0A7K1SJY0"/>
<proteinExistence type="inferred from homology"/>
<dbReference type="Proteomes" id="UP000436006">
    <property type="component" value="Unassembled WGS sequence"/>
</dbReference>
<dbReference type="Gene3D" id="3.40.50.720">
    <property type="entry name" value="NAD(P)-binding Rossmann-like Domain"/>
    <property type="match status" value="1"/>
</dbReference>
<dbReference type="InterPro" id="IPR036291">
    <property type="entry name" value="NAD(P)-bd_dom_sf"/>
</dbReference>
<dbReference type="InterPro" id="IPR002347">
    <property type="entry name" value="SDR_fam"/>
</dbReference>
<evidence type="ECO:0000313" key="4">
    <source>
        <dbReference type="EMBL" id="MVM34102.1"/>
    </source>
</evidence>